<dbReference type="GO" id="GO:0006351">
    <property type="term" value="P:DNA-templated transcription"/>
    <property type="evidence" value="ECO:0007669"/>
    <property type="project" value="TreeGrafter"/>
</dbReference>
<dbReference type="AlphaFoldDB" id="A0A8G2F2J7"/>
<evidence type="ECO:0000313" key="7">
    <source>
        <dbReference type="Proteomes" id="UP000198615"/>
    </source>
</evidence>
<dbReference type="InterPro" id="IPR058163">
    <property type="entry name" value="LysR-type_TF_proteobact-type"/>
</dbReference>
<protein>
    <submittedName>
        <fullName evidence="6">LysR family transcriptional regulator, glycine cleavage system transcriptional activator</fullName>
    </submittedName>
</protein>
<keyword evidence="7" id="KW-1185">Reference proteome</keyword>
<feature type="domain" description="HTH lysR-type" evidence="5">
    <location>
        <begin position="5"/>
        <end position="62"/>
    </location>
</feature>
<evidence type="ECO:0000256" key="4">
    <source>
        <dbReference type="ARBA" id="ARBA00023163"/>
    </source>
</evidence>
<dbReference type="InterPro" id="IPR036388">
    <property type="entry name" value="WH-like_DNA-bd_sf"/>
</dbReference>
<evidence type="ECO:0000256" key="2">
    <source>
        <dbReference type="ARBA" id="ARBA00023015"/>
    </source>
</evidence>
<dbReference type="GO" id="GO:0003700">
    <property type="term" value="F:DNA-binding transcription factor activity"/>
    <property type="evidence" value="ECO:0007669"/>
    <property type="project" value="InterPro"/>
</dbReference>
<dbReference type="Gene3D" id="3.40.190.10">
    <property type="entry name" value="Periplasmic binding protein-like II"/>
    <property type="match status" value="2"/>
</dbReference>
<comment type="similarity">
    <text evidence="1">Belongs to the LysR transcriptional regulatory family.</text>
</comment>
<dbReference type="CDD" id="cd08432">
    <property type="entry name" value="PBP2_GcdR_TrpI_HvrB_AmpR_like"/>
    <property type="match status" value="1"/>
</dbReference>
<dbReference type="Proteomes" id="UP000198615">
    <property type="component" value="Unassembled WGS sequence"/>
</dbReference>
<name>A0A8G2F2J7_9PROT</name>
<dbReference type="FunFam" id="3.40.190.10:FF:000017">
    <property type="entry name" value="Glycine cleavage system transcriptional activator"/>
    <property type="match status" value="1"/>
</dbReference>
<sequence length="290" mass="31023">MRQLPSLNGVKAFESAARFESFAKAAEELNVTPAAVSRLVRLLEESLGVALFERTPNRLTLTGAGQSYRAGLTPALDQIATATEQVTAAGRPKVLTVGVGPTFAIRWLIPRLADFSAVAPDVEVRLTTGGATASFGADWSCGISLGNGRWPDVKAEEMIRAELTPVCAPQLARNLLHPRDLAGVRLLHVGHAAEDWSRWLQAVGIAAPPASGLTLAYYGQALQAAADGSGVAMGIRPYIDDDLAAGRLVAPFKQSVPKGQSWYLLVRPGRETEPSFQAFRSWILRAVTVR</sequence>
<accession>A0A8G2F2J7</accession>
<dbReference type="OrthoDB" id="9794694at2"/>
<dbReference type="InterPro" id="IPR000847">
    <property type="entry name" value="LysR_HTH_N"/>
</dbReference>
<dbReference type="InterPro" id="IPR005119">
    <property type="entry name" value="LysR_subst-bd"/>
</dbReference>
<keyword evidence="4" id="KW-0804">Transcription</keyword>
<dbReference type="Gene3D" id="1.10.10.10">
    <property type="entry name" value="Winged helix-like DNA-binding domain superfamily/Winged helix DNA-binding domain"/>
    <property type="match status" value="1"/>
</dbReference>
<evidence type="ECO:0000259" key="5">
    <source>
        <dbReference type="PROSITE" id="PS50931"/>
    </source>
</evidence>
<evidence type="ECO:0000313" key="6">
    <source>
        <dbReference type="EMBL" id="SDF55541.1"/>
    </source>
</evidence>
<dbReference type="PROSITE" id="PS50931">
    <property type="entry name" value="HTH_LYSR"/>
    <property type="match status" value="1"/>
</dbReference>
<organism evidence="6 7">
    <name type="scientific">Thalassobaculum litoreum DSM 18839</name>
    <dbReference type="NCBI Taxonomy" id="1123362"/>
    <lineage>
        <taxon>Bacteria</taxon>
        <taxon>Pseudomonadati</taxon>
        <taxon>Pseudomonadota</taxon>
        <taxon>Alphaproteobacteria</taxon>
        <taxon>Rhodospirillales</taxon>
        <taxon>Thalassobaculaceae</taxon>
        <taxon>Thalassobaculum</taxon>
    </lineage>
</organism>
<evidence type="ECO:0000256" key="3">
    <source>
        <dbReference type="ARBA" id="ARBA00023125"/>
    </source>
</evidence>
<keyword evidence="2" id="KW-0805">Transcription regulation</keyword>
<dbReference type="InterPro" id="IPR036390">
    <property type="entry name" value="WH_DNA-bd_sf"/>
</dbReference>
<reference evidence="6 7" key="1">
    <citation type="submission" date="2016-10" db="EMBL/GenBank/DDBJ databases">
        <authorList>
            <person name="Varghese N."/>
            <person name="Submissions S."/>
        </authorList>
    </citation>
    <scope>NUCLEOTIDE SEQUENCE [LARGE SCALE GENOMIC DNA]</scope>
    <source>
        <strain evidence="6 7">DSM 18839</strain>
    </source>
</reference>
<dbReference type="Pfam" id="PF03466">
    <property type="entry name" value="LysR_substrate"/>
    <property type="match status" value="1"/>
</dbReference>
<dbReference type="SUPFAM" id="SSF46785">
    <property type="entry name" value="Winged helix' DNA-binding domain"/>
    <property type="match status" value="1"/>
</dbReference>
<dbReference type="NCBIfam" id="NF008352">
    <property type="entry name" value="PRK11139.1"/>
    <property type="match status" value="1"/>
</dbReference>
<proteinExistence type="inferred from homology"/>
<evidence type="ECO:0000256" key="1">
    <source>
        <dbReference type="ARBA" id="ARBA00009437"/>
    </source>
</evidence>
<dbReference type="Pfam" id="PF00126">
    <property type="entry name" value="HTH_1"/>
    <property type="match status" value="1"/>
</dbReference>
<comment type="caution">
    <text evidence="6">The sequence shown here is derived from an EMBL/GenBank/DDBJ whole genome shotgun (WGS) entry which is preliminary data.</text>
</comment>
<dbReference type="EMBL" id="FNBW01000004">
    <property type="protein sequence ID" value="SDF55541.1"/>
    <property type="molecule type" value="Genomic_DNA"/>
</dbReference>
<dbReference type="PRINTS" id="PR00039">
    <property type="entry name" value="HTHLYSR"/>
</dbReference>
<dbReference type="SUPFAM" id="SSF53850">
    <property type="entry name" value="Periplasmic binding protein-like II"/>
    <property type="match status" value="1"/>
</dbReference>
<dbReference type="GO" id="GO:0043565">
    <property type="term" value="F:sequence-specific DNA binding"/>
    <property type="evidence" value="ECO:0007669"/>
    <property type="project" value="TreeGrafter"/>
</dbReference>
<dbReference type="PANTHER" id="PTHR30537:SF74">
    <property type="entry name" value="HTH-TYPE TRANSCRIPTIONAL REGULATOR TRPI"/>
    <property type="match status" value="1"/>
</dbReference>
<keyword evidence="3" id="KW-0238">DNA-binding</keyword>
<gene>
    <name evidence="6" type="ORF">SAMN05660686_01653</name>
</gene>
<dbReference type="PANTHER" id="PTHR30537">
    <property type="entry name" value="HTH-TYPE TRANSCRIPTIONAL REGULATOR"/>
    <property type="match status" value="1"/>
</dbReference>